<reference evidence="3" key="1">
    <citation type="submission" date="2021-01" db="EMBL/GenBank/DDBJ databases">
        <authorList>
            <person name="Lovell J.T."/>
            <person name="Bentley N."/>
            <person name="Bhattarai G."/>
            <person name="Jenkins J.W."/>
            <person name="Sreedasyam A."/>
            <person name="Alarcon Y."/>
            <person name="Bock C."/>
            <person name="Boston L."/>
            <person name="Carlson J."/>
            <person name="Cervantes K."/>
            <person name="Clermont K."/>
            <person name="Krom N."/>
            <person name="Kubenka K."/>
            <person name="Mamidi S."/>
            <person name="Mattison C."/>
            <person name="Monteros M."/>
            <person name="Pisani C."/>
            <person name="Plott C."/>
            <person name="Rajasekar S."/>
            <person name="Rhein H.S."/>
            <person name="Rohla C."/>
            <person name="Song M."/>
            <person name="Hilaire R.S."/>
            <person name="Shu S."/>
            <person name="Wells L."/>
            <person name="Wang X."/>
            <person name="Webber J."/>
            <person name="Heerema R.J."/>
            <person name="Klein P."/>
            <person name="Conner P."/>
            <person name="Grauke L."/>
            <person name="Grimwood J."/>
            <person name="Schmutz J."/>
            <person name="Randall J.J."/>
        </authorList>
    </citation>
    <scope>NUCLEOTIDE SEQUENCE</scope>
    <source>
        <tissue evidence="3">Leaf</tissue>
    </source>
</reference>
<accession>A0A922F9R4</accession>
<evidence type="ECO:0000256" key="1">
    <source>
        <dbReference type="SAM" id="Phobius"/>
    </source>
</evidence>
<keyword evidence="2" id="KW-0732">Signal</keyword>
<keyword evidence="1" id="KW-0472">Membrane</keyword>
<sequence>MVLDFLSPSLCSSFFFTLLLSCRFHGATAMNPNPEERPSLSINPVFLWGSRLVLVSSSLNPCLSPTHLCTYYFHLLIGYICCEVGIFVGKQICFLFGFFLLQSS</sequence>
<feature type="signal peptide" evidence="2">
    <location>
        <begin position="1"/>
        <end position="29"/>
    </location>
</feature>
<evidence type="ECO:0000313" key="4">
    <source>
        <dbReference type="Proteomes" id="UP000811246"/>
    </source>
</evidence>
<feature type="transmembrane region" description="Helical" evidence="1">
    <location>
        <begin position="75"/>
        <end position="101"/>
    </location>
</feature>
<comment type="caution">
    <text evidence="3">The sequence shown here is derived from an EMBL/GenBank/DDBJ whole genome shotgun (WGS) entry which is preliminary data.</text>
</comment>
<protein>
    <recommendedName>
        <fullName evidence="5">Secreted protein</fullName>
    </recommendedName>
</protein>
<keyword evidence="1" id="KW-0812">Transmembrane</keyword>
<proteinExistence type="predicted"/>
<evidence type="ECO:0000313" key="3">
    <source>
        <dbReference type="EMBL" id="KAG6718004.1"/>
    </source>
</evidence>
<dbReference type="AlphaFoldDB" id="A0A922F9R4"/>
<dbReference type="Proteomes" id="UP000811246">
    <property type="component" value="Chromosome 4"/>
</dbReference>
<evidence type="ECO:0008006" key="5">
    <source>
        <dbReference type="Google" id="ProtNLM"/>
    </source>
</evidence>
<feature type="chain" id="PRO_5036788619" description="Secreted protein" evidence="2">
    <location>
        <begin position="30"/>
        <end position="104"/>
    </location>
</feature>
<name>A0A922F9R4_CARIL</name>
<keyword evidence="1" id="KW-1133">Transmembrane helix</keyword>
<dbReference type="EMBL" id="CM031828">
    <property type="protein sequence ID" value="KAG6718004.1"/>
    <property type="molecule type" value="Genomic_DNA"/>
</dbReference>
<gene>
    <name evidence="3" type="ORF">I3842_04G129200</name>
</gene>
<organism evidence="3 4">
    <name type="scientific">Carya illinoinensis</name>
    <name type="common">Pecan</name>
    <dbReference type="NCBI Taxonomy" id="32201"/>
    <lineage>
        <taxon>Eukaryota</taxon>
        <taxon>Viridiplantae</taxon>
        <taxon>Streptophyta</taxon>
        <taxon>Embryophyta</taxon>
        <taxon>Tracheophyta</taxon>
        <taxon>Spermatophyta</taxon>
        <taxon>Magnoliopsida</taxon>
        <taxon>eudicotyledons</taxon>
        <taxon>Gunneridae</taxon>
        <taxon>Pentapetalae</taxon>
        <taxon>rosids</taxon>
        <taxon>fabids</taxon>
        <taxon>Fagales</taxon>
        <taxon>Juglandaceae</taxon>
        <taxon>Carya</taxon>
    </lineage>
</organism>
<evidence type="ECO:0000256" key="2">
    <source>
        <dbReference type="SAM" id="SignalP"/>
    </source>
</evidence>